<evidence type="ECO:0000256" key="1">
    <source>
        <dbReference type="SAM" id="Phobius"/>
    </source>
</evidence>
<dbReference type="InterPro" id="IPR045584">
    <property type="entry name" value="Pilin-like"/>
</dbReference>
<dbReference type="Proteomes" id="UP000183994">
    <property type="component" value="Unassembled WGS sequence"/>
</dbReference>
<name>A0A1M6NXJ7_9BACT</name>
<dbReference type="NCBIfam" id="TIGR02532">
    <property type="entry name" value="IV_pilin_GFxxxE"/>
    <property type="match status" value="1"/>
</dbReference>
<dbReference type="STRING" id="1121393.SAMN02745216_02692"/>
<proteinExistence type="predicted"/>
<evidence type="ECO:0000313" key="3">
    <source>
        <dbReference type="Proteomes" id="UP000183994"/>
    </source>
</evidence>
<keyword evidence="3" id="KW-1185">Reference proteome</keyword>
<accession>A0A1M6NXJ7</accession>
<keyword evidence="1" id="KW-0472">Membrane</keyword>
<dbReference type="Gene3D" id="3.30.700.10">
    <property type="entry name" value="Glycoprotein, Type 4 Pilin"/>
    <property type="match status" value="1"/>
</dbReference>
<dbReference type="EMBL" id="FQZU01000016">
    <property type="protein sequence ID" value="SHK00370.1"/>
    <property type="molecule type" value="Genomic_DNA"/>
</dbReference>
<feature type="transmembrane region" description="Helical" evidence="1">
    <location>
        <begin position="15"/>
        <end position="35"/>
    </location>
</feature>
<gene>
    <name evidence="2" type="ORF">SAMN02745216_02692</name>
</gene>
<keyword evidence="1" id="KW-1133">Transmembrane helix</keyword>
<dbReference type="PROSITE" id="PS00409">
    <property type="entry name" value="PROKAR_NTER_METHYL"/>
    <property type="match status" value="1"/>
</dbReference>
<protein>
    <submittedName>
        <fullName evidence="2">Prepilin-type N-terminal cleavage/methylation domain-containing protein</fullName>
    </submittedName>
</protein>
<dbReference type="OrthoDB" id="10009379at2"/>
<dbReference type="RefSeq" id="WP_073476619.1">
    <property type="nucleotide sequence ID" value="NZ_FQZU01000016.1"/>
</dbReference>
<dbReference type="AlphaFoldDB" id="A0A1M6NXJ7"/>
<reference evidence="3" key="1">
    <citation type="submission" date="2016-11" db="EMBL/GenBank/DDBJ databases">
        <authorList>
            <person name="Varghese N."/>
            <person name="Submissions S."/>
        </authorList>
    </citation>
    <scope>NUCLEOTIDE SEQUENCE [LARGE SCALE GENOMIC DNA]</scope>
    <source>
        <strain evidence="3">DSM 16219</strain>
    </source>
</reference>
<dbReference type="InterPro" id="IPR012902">
    <property type="entry name" value="N_methyl_site"/>
</dbReference>
<sequence>MLEKWKNKVRGQEGFTLIEIIAVLVILGILAAVAVPKYYDLQQQSLNQALEGGGAEAVAYVNMTFAQAILGGATVADTQVSGFYTKELDLGDMTVDIEDDGGDPTYTVSAVTGGALDGAVDVTGTIDRPGQAP</sequence>
<evidence type="ECO:0000313" key="2">
    <source>
        <dbReference type="EMBL" id="SHK00370.1"/>
    </source>
</evidence>
<keyword evidence="1" id="KW-0812">Transmembrane</keyword>
<dbReference type="Pfam" id="PF07963">
    <property type="entry name" value="N_methyl"/>
    <property type="match status" value="1"/>
</dbReference>
<dbReference type="SUPFAM" id="SSF54523">
    <property type="entry name" value="Pili subunits"/>
    <property type="match status" value="1"/>
</dbReference>
<organism evidence="2 3">
    <name type="scientific">Desulfatibacillum alkenivorans DSM 16219</name>
    <dbReference type="NCBI Taxonomy" id="1121393"/>
    <lineage>
        <taxon>Bacteria</taxon>
        <taxon>Pseudomonadati</taxon>
        <taxon>Thermodesulfobacteriota</taxon>
        <taxon>Desulfobacteria</taxon>
        <taxon>Desulfobacterales</taxon>
        <taxon>Desulfatibacillaceae</taxon>
        <taxon>Desulfatibacillum</taxon>
    </lineage>
</organism>